<protein>
    <recommendedName>
        <fullName evidence="12">Fucosyltransferase</fullName>
        <ecNumber evidence="12">2.4.1.-</ecNumber>
    </recommendedName>
</protein>
<evidence type="ECO:0000313" key="16">
    <source>
        <dbReference type="Proteomes" id="UP001187531"/>
    </source>
</evidence>
<evidence type="ECO:0000256" key="11">
    <source>
        <dbReference type="ARBA" id="ARBA00023180"/>
    </source>
</evidence>
<organism evidence="15 16">
    <name type="scientific">Artemia franciscana</name>
    <name type="common">Brine shrimp</name>
    <name type="synonym">Artemia sanfranciscana</name>
    <dbReference type="NCBI Taxonomy" id="6661"/>
    <lineage>
        <taxon>Eukaryota</taxon>
        <taxon>Metazoa</taxon>
        <taxon>Ecdysozoa</taxon>
        <taxon>Arthropoda</taxon>
        <taxon>Crustacea</taxon>
        <taxon>Branchiopoda</taxon>
        <taxon>Anostraca</taxon>
        <taxon>Artemiidae</taxon>
        <taxon>Artemia</taxon>
    </lineage>
</organism>
<evidence type="ECO:0000256" key="2">
    <source>
        <dbReference type="ARBA" id="ARBA00004922"/>
    </source>
</evidence>
<keyword evidence="11" id="KW-0325">Glycoprotein</keyword>
<dbReference type="Gene3D" id="3.40.50.11660">
    <property type="entry name" value="Glycosyl transferase family 10, C-terminal domain"/>
    <property type="match status" value="1"/>
</dbReference>
<dbReference type="EC" id="2.4.1.-" evidence="12"/>
<name>A0AA88H7W3_ARTSF</name>
<dbReference type="EMBL" id="JAVRJZ010000019">
    <property type="protein sequence ID" value="KAK2706930.1"/>
    <property type="molecule type" value="Genomic_DNA"/>
</dbReference>
<dbReference type="Pfam" id="PF00852">
    <property type="entry name" value="Glyco_transf_10"/>
    <property type="match status" value="1"/>
</dbReference>
<evidence type="ECO:0000256" key="12">
    <source>
        <dbReference type="RuleBase" id="RU003832"/>
    </source>
</evidence>
<accession>A0AA88H7W3</accession>
<evidence type="ECO:0000259" key="14">
    <source>
        <dbReference type="Pfam" id="PF17039"/>
    </source>
</evidence>
<feature type="transmembrane region" description="Helical" evidence="12">
    <location>
        <begin position="12"/>
        <end position="30"/>
    </location>
</feature>
<evidence type="ECO:0000256" key="7">
    <source>
        <dbReference type="ARBA" id="ARBA00022968"/>
    </source>
</evidence>
<dbReference type="AlphaFoldDB" id="A0AA88H7W3"/>
<dbReference type="PANTHER" id="PTHR48438">
    <property type="entry name" value="ALPHA-(1,3)-FUCOSYLTRANSFERASE C-RELATED"/>
    <property type="match status" value="1"/>
</dbReference>
<feature type="domain" description="Fucosyltransferase C-terminal" evidence="13">
    <location>
        <begin position="187"/>
        <end position="363"/>
    </location>
</feature>
<comment type="caution">
    <text evidence="15">The sequence shown here is derived from an EMBL/GenBank/DDBJ whole genome shotgun (WGS) entry which is preliminary data.</text>
</comment>
<keyword evidence="8 12" id="KW-1133">Transmembrane helix</keyword>
<dbReference type="EMBL" id="JAVRJZ010000019">
    <property type="protein sequence ID" value="KAK2706931.1"/>
    <property type="molecule type" value="Genomic_DNA"/>
</dbReference>
<keyword evidence="4 12" id="KW-0328">Glycosyltransferase</keyword>
<dbReference type="InterPro" id="IPR001503">
    <property type="entry name" value="Glyco_trans_10"/>
</dbReference>
<dbReference type="Proteomes" id="UP001187531">
    <property type="component" value="Unassembled WGS sequence"/>
</dbReference>
<keyword evidence="5 12" id="KW-0808">Transferase</keyword>
<gene>
    <name evidence="15" type="ORF">QYM36_014828</name>
</gene>
<keyword evidence="10 12" id="KW-0472">Membrane</keyword>
<dbReference type="InterPro" id="IPR038577">
    <property type="entry name" value="GT10-like_C_sf"/>
</dbReference>
<proteinExistence type="inferred from homology"/>
<evidence type="ECO:0000256" key="4">
    <source>
        <dbReference type="ARBA" id="ARBA00022676"/>
    </source>
</evidence>
<evidence type="ECO:0000256" key="8">
    <source>
        <dbReference type="ARBA" id="ARBA00022989"/>
    </source>
</evidence>
<keyword evidence="9 12" id="KW-0333">Golgi apparatus</keyword>
<dbReference type="InterPro" id="IPR055270">
    <property type="entry name" value="Glyco_tran_10_C"/>
</dbReference>
<evidence type="ECO:0000256" key="10">
    <source>
        <dbReference type="ARBA" id="ARBA00023136"/>
    </source>
</evidence>
<keyword evidence="7" id="KW-0735">Signal-anchor</keyword>
<evidence type="ECO:0000256" key="6">
    <source>
        <dbReference type="ARBA" id="ARBA00022692"/>
    </source>
</evidence>
<reference evidence="15" key="1">
    <citation type="submission" date="2023-07" db="EMBL/GenBank/DDBJ databases">
        <title>Chromosome-level genome assembly of Artemia franciscana.</title>
        <authorList>
            <person name="Jo E."/>
        </authorList>
    </citation>
    <scope>NUCLEOTIDE SEQUENCE</scope>
    <source>
        <tissue evidence="15">Whole body</tissue>
    </source>
</reference>
<evidence type="ECO:0000256" key="5">
    <source>
        <dbReference type="ARBA" id="ARBA00022679"/>
    </source>
</evidence>
<evidence type="ECO:0000256" key="9">
    <source>
        <dbReference type="ARBA" id="ARBA00023034"/>
    </source>
</evidence>
<comment type="subcellular location">
    <subcellularLocation>
        <location evidence="1 12">Golgi apparatus</location>
        <location evidence="1 12">Golgi stack membrane</location>
        <topology evidence="1 12">Single-pass type II membrane protein</topology>
    </subcellularLocation>
</comment>
<evidence type="ECO:0000256" key="1">
    <source>
        <dbReference type="ARBA" id="ARBA00004447"/>
    </source>
</evidence>
<keyword evidence="16" id="KW-1185">Reference proteome</keyword>
<dbReference type="FunFam" id="3.40.50.11660:FF:000004">
    <property type="entry name" value="Glycoprotein 3-alpha-L-fucosyltransferase A"/>
    <property type="match status" value="1"/>
</dbReference>
<feature type="domain" description="Fucosyltransferase N-terminal" evidence="14">
    <location>
        <begin position="51"/>
        <end position="169"/>
    </location>
</feature>
<dbReference type="Pfam" id="PF17039">
    <property type="entry name" value="Glyco_tran_10_N"/>
    <property type="match status" value="1"/>
</dbReference>
<evidence type="ECO:0000313" key="15">
    <source>
        <dbReference type="EMBL" id="KAK2706930.1"/>
    </source>
</evidence>
<dbReference type="PANTHER" id="PTHR48438:SF1">
    <property type="entry name" value="ALPHA-(1,3)-FUCOSYLTRANSFERASE C-RELATED"/>
    <property type="match status" value="1"/>
</dbReference>
<dbReference type="InterPro" id="IPR031481">
    <property type="entry name" value="Glyco_tran_10_N"/>
</dbReference>
<comment type="pathway">
    <text evidence="2">Protein modification; protein glycosylation.</text>
</comment>
<sequence length="386" mass="45919">MNNLKRILKTFFSGYIIGFIVCIVIFSYSFENLEKEELLKEYNDKLGEINLKKILLFNPFFSDRYYEFGHGSMPFKKHNCKISNCFLTDDHHLFKWEEYDAVIFHWPKLRGDPSVWSNKITKERQEHQRYVFFSLESPPNYRNDYSHFKNFFNWTMSYREDSDVYTRHGAVQPVNSSSKTSPINFVKKTKLISWFVSRCRSVSKREKYVKKLQKYISVDIYGYCGPFKCGRFGLRLKHMNCDEILRGYKFYLSLENSICKDYVTEKFYTALQHDTVPIVIGDSEFYKRNAPAGSYIDAQDYDPESLANYIYYLNSNETAYQEFFSWRKTHVSYMYSSLPPLLLCNLCERLNIDNRTKIISDIGSYWADGKCKSPTYFSQLSFLDYL</sequence>
<evidence type="ECO:0000259" key="13">
    <source>
        <dbReference type="Pfam" id="PF00852"/>
    </source>
</evidence>
<dbReference type="GO" id="GO:0032580">
    <property type="term" value="C:Golgi cisterna membrane"/>
    <property type="evidence" value="ECO:0007669"/>
    <property type="project" value="UniProtKB-SubCell"/>
</dbReference>
<keyword evidence="6 12" id="KW-0812">Transmembrane</keyword>
<comment type="similarity">
    <text evidence="3 12">Belongs to the glycosyltransferase 10 family.</text>
</comment>
<evidence type="ECO:0000256" key="3">
    <source>
        <dbReference type="ARBA" id="ARBA00008919"/>
    </source>
</evidence>
<dbReference type="SUPFAM" id="SSF53756">
    <property type="entry name" value="UDP-Glycosyltransferase/glycogen phosphorylase"/>
    <property type="match status" value="1"/>
</dbReference>
<dbReference type="GO" id="GO:0008417">
    <property type="term" value="F:fucosyltransferase activity"/>
    <property type="evidence" value="ECO:0007669"/>
    <property type="project" value="InterPro"/>
</dbReference>